<sequence length="213" mass="21092">MSISIDHLLQSFDANTINSIARELGVSPTQATASIEHALPVLLGQMARNAAEPEGAKALLGAVERDHTGIDMGGLLGGLFGGGGAPAPQRPQESGGDVLSQGMAILGHVFGGARQAPQTPKVGGLDGATSGKLMAMLAPLVMAWLGRARQGGGLDLGSLGQVLGGASRRLGGGQSGGGSGALGAILDRNGDGRIGLDEMLGAAQSLGLFGGKR</sequence>
<dbReference type="SUPFAM" id="SSF140804">
    <property type="entry name" value="YidB-like"/>
    <property type="match status" value="1"/>
</dbReference>
<dbReference type="RefSeq" id="WP_164483965.1">
    <property type="nucleotide sequence ID" value="NZ_JBHLWF010000031.1"/>
</dbReference>
<dbReference type="AlphaFoldDB" id="A0A4R3LG89"/>
<dbReference type="InterPro" id="IPR018247">
    <property type="entry name" value="EF_Hand_1_Ca_BS"/>
</dbReference>
<feature type="domain" description="EF-hand" evidence="1">
    <location>
        <begin position="186"/>
        <end position="209"/>
    </location>
</feature>
<accession>A0A4R3LG89</accession>
<evidence type="ECO:0000313" key="3">
    <source>
        <dbReference type="Proteomes" id="UP000294599"/>
    </source>
</evidence>
<reference evidence="2 3" key="1">
    <citation type="submission" date="2019-03" db="EMBL/GenBank/DDBJ databases">
        <title>Genomic Encyclopedia of Type Strains, Phase IV (KMG-IV): sequencing the most valuable type-strain genomes for metagenomic binning, comparative biology and taxonomic classification.</title>
        <authorList>
            <person name="Goeker M."/>
        </authorList>
    </citation>
    <scope>NUCLEOTIDE SEQUENCE [LARGE SCALE GENOMIC DNA]</scope>
    <source>
        <strain evidence="2 3">DSM 21944</strain>
    </source>
</reference>
<gene>
    <name evidence="2" type="ORF">EDC25_10629</name>
</gene>
<proteinExistence type="predicted"/>
<evidence type="ECO:0000259" key="1">
    <source>
        <dbReference type="PROSITE" id="PS50222"/>
    </source>
</evidence>
<protein>
    <submittedName>
        <fullName evidence="2">Uncharacterized protein DUF937</fullName>
    </submittedName>
</protein>
<keyword evidence="3" id="KW-1185">Reference proteome</keyword>
<dbReference type="InterPro" id="IPR009282">
    <property type="entry name" value="DUF937"/>
</dbReference>
<comment type="caution">
    <text evidence="2">The sequence shown here is derived from an EMBL/GenBank/DDBJ whole genome shotgun (WGS) entry which is preliminary data.</text>
</comment>
<dbReference type="Proteomes" id="UP000294599">
    <property type="component" value="Unassembled WGS sequence"/>
</dbReference>
<name>A0A4R3LG89_9GAMM</name>
<dbReference type="Pfam" id="PF06078">
    <property type="entry name" value="DUF937"/>
    <property type="match status" value="1"/>
</dbReference>
<dbReference type="Gene3D" id="1.10.10.690">
    <property type="entry name" value="YidB-like"/>
    <property type="match status" value="1"/>
</dbReference>
<organism evidence="2 3">
    <name type="scientific">Pseudofulvimonas gallinarii</name>
    <dbReference type="NCBI Taxonomy" id="634155"/>
    <lineage>
        <taxon>Bacteria</taxon>
        <taxon>Pseudomonadati</taxon>
        <taxon>Pseudomonadota</taxon>
        <taxon>Gammaproteobacteria</taxon>
        <taxon>Lysobacterales</taxon>
        <taxon>Rhodanobacteraceae</taxon>
        <taxon>Pseudofulvimonas</taxon>
    </lineage>
</organism>
<dbReference type="InterPro" id="IPR002048">
    <property type="entry name" value="EF_hand_dom"/>
</dbReference>
<dbReference type="GO" id="GO:0005509">
    <property type="term" value="F:calcium ion binding"/>
    <property type="evidence" value="ECO:0007669"/>
    <property type="project" value="InterPro"/>
</dbReference>
<evidence type="ECO:0000313" key="2">
    <source>
        <dbReference type="EMBL" id="TCS99191.1"/>
    </source>
</evidence>
<dbReference type="PROSITE" id="PS50222">
    <property type="entry name" value="EF_HAND_2"/>
    <property type="match status" value="1"/>
</dbReference>
<dbReference type="PROSITE" id="PS00018">
    <property type="entry name" value="EF_HAND_1"/>
    <property type="match status" value="1"/>
</dbReference>
<dbReference type="EMBL" id="SMAF01000006">
    <property type="protein sequence ID" value="TCS99191.1"/>
    <property type="molecule type" value="Genomic_DNA"/>
</dbReference>
<dbReference type="InterPro" id="IPR027405">
    <property type="entry name" value="YidB-like"/>
</dbReference>